<dbReference type="Pfam" id="PF08448">
    <property type="entry name" value="PAS_4"/>
    <property type="match status" value="1"/>
</dbReference>
<dbReference type="PROSITE" id="PS50110">
    <property type="entry name" value="RESPONSE_REGULATORY"/>
    <property type="match status" value="1"/>
</dbReference>
<evidence type="ECO:0000256" key="10">
    <source>
        <dbReference type="SAM" id="Phobius"/>
    </source>
</evidence>
<keyword evidence="5" id="KW-0547">Nucleotide-binding</keyword>
<evidence type="ECO:0000256" key="7">
    <source>
        <dbReference type="ARBA" id="ARBA00022840"/>
    </source>
</evidence>
<feature type="transmembrane region" description="Helical" evidence="10">
    <location>
        <begin position="254"/>
        <end position="272"/>
    </location>
</feature>
<dbReference type="Pfam" id="PF17159">
    <property type="entry name" value="MASE3"/>
    <property type="match status" value="1"/>
</dbReference>
<dbReference type="Gene3D" id="3.30.565.10">
    <property type="entry name" value="Histidine kinase-like ATPase, C-terminal domain"/>
    <property type="match status" value="1"/>
</dbReference>
<evidence type="ECO:0000259" key="13">
    <source>
        <dbReference type="PROSITE" id="PS50112"/>
    </source>
</evidence>
<dbReference type="SMART" id="SM00448">
    <property type="entry name" value="REC"/>
    <property type="match status" value="1"/>
</dbReference>
<evidence type="ECO:0000256" key="9">
    <source>
        <dbReference type="PROSITE-ProRule" id="PRU00169"/>
    </source>
</evidence>
<evidence type="ECO:0000256" key="6">
    <source>
        <dbReference type="ARBA" id="ARBA00022777"/>
    </source>
</evidence>
<keyword evidence="10" id="KW-0812">Transmembrane</keyword>
<dbReference type="Proteomes" id="UP001596457">
    <property type="component" value="Unassembled WGS sequence"/>
</dbReference>
<dbReference type="SMART" id="SM00387">
    <property type="entry name" value="HATPase_c"/>
    <property type="match status" value="1"/>
</dbReference>
<dbReference type="PRINTS" id="PR00344">
    <property type="entry name" value="BCTRLSENSOR"/>
</dbReference>
<dbReference type="InterPro" id="IPR004358">
    <property type="entry name" value="Sig_transdc_His_kin-like_C"/>
</dbReference>
<keyword evidence="7" id="KW-0067">ATP-binding</keyword>
<feature type="transmembrane region" description="Helical" evidence="10">
    <location>
        <begin position="153"/>
        <end position="172"/>
    </location>
</feature>
<dbReference type="SUPFAM" id="SSF47384">
    <property type="entry name" value="Homodimeric domain of signal transducing histidine kinase"/>
    <property type="match status" value="1"/>
</dbReference>
<dbReference type="InterPro" id="IPR033425">
    <property type="entry name" value="MASE3"/>
</dbReference>
<dbReference type="NCBIfam" id="TIGR00229">
    <property type="entry name" value="sensory_box"/>
    <property type="match status" value="1"/>
</dbReference>
<dbReference type="InterPro" id="IPR001789">
    <property type="entry name" value="Sig_transdc_resp-reg_receiver"/>
</dbReference>
<evidence type="ECO:0000259" key="14">
    <source>
        <dbReference type="PROSITE" id="PS50113"/>
    </source>
</evidence>
<dbReference type="InterPro" id="IPR003661">
    <property type="entry name" value="HisK_dim/P_dom"/>
</dbReference>
<dbReference type="InterPro" id="IPR000014">
    <property type="entry name" value="PAS"/>
</dbReference>
<keyword evidence="10" id="KW-1133">Transmembrane helix</keyword>
<comment type="caution">
    <text evidence="15">The sequence shown here is derived from an EMBL/GenBank/DDBJ whole genome shotgun (WGS) entry which is preliminary data.</text>
</comment>
<dbReference type="PROSITE" id="PS50112">
    <property type="entry name" value="PAS"/>
    <property type="match status" value="1"/>
</dbReference>
<dbReference type="InterPro" id="IPR036890">
    <property type="entry name" value="HATPase_C_sf"/>
</dbReference>
<evidence type="ECO:0000256" key="3">
    <source>
        <dbReference type="ARBA" id="ARBA00022553"/>
    </source>
</evidence>
<feature type="transmembrane region" description="Helical" evidence="10">
    <location>
        <begin position="121"/>
        <end position="141"/>
    </location>
</feature>
<dbReference type="InterPro" id="IPR011006">
    <property type="entry name" value="CheY-like_superfamily"/>
</dbReference>
<gene>
    <name evidence="15" type="ORF">ACFQU0_21095</name>
</gene>
<dbReference type="EC" id="2.7.13.3" evidence="2"/>
<evidence type="ECO:0000256" key="1">
    <source>
        <dbReference type="ARBA" id="ARBA00000085"/>
    </source>
</evidence>
<evidence type="ECO:0000256" key="4">
    <source>
        <dbReference type="ARBA" id="ARBA00022679"/>
    </source>
</evidence>
<dbReference type="Pfam" id="PF00989">
    <property type="entry name" value="PAS"/>
    <property type="match status" value="1"/>
</dbReference>
<dbReference type="EMBL" id="JBHTBZ010000089">
    <property type="protein sequence ID" value="MFC7462922.1"/>
    <property type="molecule type" value="Genomic_DNA"/>
</dbReference>
<feature type="domain" description="PAS" evidence="13">
    <location>
        <begin position="411"/>
        <end position="456"/>
    </location>
</feature>
<proteinExistence type="predicted"/>
<dbReference type="InterPro" id="IPR035965">
    <property type="entry name" value="PAS-like_dom_sf"/>
</dbReference>
<dbReference type="CDD" id="cd00082">
    <property type="entry name" value="HisKA"/>
    <property type="match status" value="1"/>
</dbReference>
<keyword evidence="6" id="KW-0418">Kinase</keyword>
<evidence type="ECO:0000259" key="11">
    <source>
        <dbReference type="PROSITE" id="PS50109"/>
    </source>
</evidence>
<dbReference type="PROSITE" id="PS50109">
    <property type="entry name" value="HIS_KIN"/>
    <property type="match status" value="1"/>
</dbReference>
<dbReference type="Gene3D" id="3.40.50.2300">
    <property type="match status" value="1"/>
</dbReference>
<dbReference type="InterPro" id="IPR005467">
    <property type="entry name" value="His_kinase_dom"/>
</dbReference>
<feature type="transmembrane region" description="Helical" evidence="10">
    <location>
        <begin position="53"/>
        <end position="73"/>
    </location>
</feature>
<dbReference type="InterPro" id="IPR036097">
    <property type="entry name" value="HisK_dim/P_sf"/>
</dbReference>
<dbReference type="Pfam" id="PF00512">
    <property type="entry name" value="HisKA"/>
    <property type="match status" value="1"/>
</dbReference>
<evidence type="ECO:0000256" key="8">
    <source>
        <dbReference type="ARBA" id="ARBA00023012"/>
    </source>
</evidence>
<keyword evidence="16" id="KW-1185">Reference proteome</keyword>
<name>A0ABW2SIS5_9BURK</name>
<feature type="modified residue" description="4-aspartylphosphate" evidence="9">
    <location>
        <position position="850"/>
    </location>
</feature>
<dbReference type="SMART" id="SM00388">
    <property type="entry name" value="HisKA"/>
    <property type="match status" value="1"/>
</dbReference>
<dbReference type="SUPFAM" id="SSF55874">
    <property type="entry name" value="ATPase domain of HSP90 chaperone/DNA topoisomerase II/histidine kinase"/>
    <property type="match status" value="1"/>
</dbReference>
<dbReference type="PANTHER" id="PTHR43065">
    <property type="entry name" value="SENSOR HISTIDINE KINASE"/>
    <property type="match status" value="1"/>
</dbReference>
<reference evidence="16" key="1">
    <citation type="journal article" date="2019" name="Int. J. Syst. Evol. Microbiol.">
        <title>The Global Catalogue of Microorganisms (GCM) 10K type strain sequencing project: providing services to taxonomists for standard genome sequencing and annotation.</title>
        <authorList>
            <consortium name="The Broad Institute Genomics Platform"/>
            <consortium name="The Broad Institute Genome Sequencing Center for Infectious Disease"/>
            <person name="Wu L."/>
            <person name="Ma J."/>
        </authorList>
    </citation>
    <scope>NUCLEOTIDE SEQUENCE [LARGE SCALE GENOMIC DNA]</scope>
    <source>
        <strain evidence="16">CCUG 53903</strain>
    </source>
</reference>
<evidence type="ECO:0000259" key="12">
    <source>
        <dbReference type="PROSITE" id="PS50110"/>
    </source>
</evidence>
<evidence type="ECO:0000256" key="5">
    <source>
        <dbReference type="ARBA" id="ARBA00022741"/>
    </source>
</evidence>
<organism evidence="15 16">
    <name type="scientific">Hydrogenophaga defluvii</name>
    <dbReference type="NCBI Taxonomy" id="249410"/>
    <lineage>
        <taxon>Bacteria</taxon>
        <taxon>Pseudomonadati</taxon>
        <taxon>Pseudomonadota</taxon>
        <taxon>Betaproteobacteria</taxon>
        <taxon>Burkholderiales</taxon>
        <taxon>Comamonadaceae</taxon>
        <taxon>Hydrogenophaga</taxon>
    </lineage>
</organism>
<dbReference type="RefSeq" id="WP_382204128.1">
    <property type="nucleotide sequence ID" value="NZ_JBHTBZ010000089.1"/>
</dbReference>
<dbReference type="InterPro" id="IPR003594">
    <property type="entry name" value="HATPase_dom"/>
</dbReference>
<comment type="catalytic activity">
    <reaction evidence="1">
        <text>ATP + protein L-histidine = ADP + protein N-phospho-L-histidine.</text>
        <dbReference type="EC" id="2.7.13.3"/>
    </reaction>
</comment>
<dbReference type="InterPro" id="IPR000700">
    <property type="entry name" value="PAS-assoc_C"/>
</dbReference>
<dbReference type="Pfam" id="PF00072">
    <property type="entry name" value="Response_reg"/>
    <property type="match status" value="1"/>
</dbReference>
<feature type="transmembrane region" description="Helical" evidence="10">
    <location>
        <begin position="222"/>
        <end position="242"/>
    </location>
</feature>
<evidence type="ECO:0000313" key="16">
    <source>
        <dbReference type="Proteomes" id="UP001596457"/>
    </source>
</evidence>
<evidence type="ECO:0000313" key="15">
    <source>
        <dbReference type="EMBL" id="MFC7462922.1"/>
    </source>
</evidence>
<sequence>MTSAPTPPAHRRQRCGLRCQVGLLVLALGLLTLWAMAQPLGDWHIPRVHYLPLHTLMELASVLVAFLVFATVWHTPAREVSGSLVLLALALAASGWLDIFHALSFRDMPVFITPSSSEKSIAFWLVARAWVALSLLAYSLWPGQPPMRKSSRHVLLFGACVLVLMISWGVIFHEHALPDTFVPGSGLTPFKVGVERAITAVLALAAWRLWRRSGQTRSLSQVLLFAATMLLLYGEIFLTRYALSNDLQNMLGHLFKVLAYLVIYWGLMVVTVRRPYQALADQTQALQNANDTLRAQALALDSTVTPVGVFDAQGHVVWRNRASRELLPPGSLPNQDPLNLFELPAITDATVAQAMRQSLDQGKAWSGVVPVIDGAGRHRQVRRVVTPLSGPNGEAQGYVSVSEDVTDSLQAQSRYQRVLETALDGFCVLDANGRLLEANQALANMSGYSTAELVGKPIRELDASTEPSGFRARSEHVMAHGHDLFATRHRHKRGHDYPVEVSITRDPHNGHFYAFVRDTSERDQAHADQRELERQLQQAQKMQALGQLTGGIAHDFNNILTAVLGYATLALDRLVPDKQSKLARYLGEVVAASERGRELIAKLLLFTRTQATADAAMIAPTQVLHEVLAMLKPSIPPGVVIGTRVDDTSALRIHPGELHQVLVNLILNARDAIGPSGHIDIHLHQVVVTEPMLCAASHEAFAGPFLALDVCDSGGGIPPADLPRLFEPFFTTKGVGKGTGLGLAMVQGILRRAGAYVSVQSRQGGGTCFRLYFPLVTAALPPCAAAPVPPVRADGAGQLVWVLDDQPAVGRYLHELLVGEGYRVEVFDTPQRLLEALPGQGHGVVALLTDLTMPGMDGLELAGQVHRRLPALPIFLCTGHGEGLDAADLAARGIRQVFRKPLDNRALLRALADRLAHPTLNRASQRRATDRLTGGE</sequence>
<dbReference type="Gene3D" id="3.30.450.20">
    <property type="entry name" value="PAS domain"/>
    <property type="match status" value="2"/>
</dbReference>
<feature type="transmembrane region" description="Helical" evidence="10">
    <location>
        <begin position="80"/>
        <end position="101"/>
    </location>
</feature>
<dbReference type="SMART" id="SM00091">
    <property type="entry name" value="PAS"/>
    <property type="match status" value="2"/>
</dbReference>
<dbReference type="PANTHER" id="PTHR43065:SF42">
    <property type="entry name" value="TWO-COMPONENT SENSOR PPRA"/>
    <property type="match status" value="1"/>
</dbReference>
<feature type="domain" description="Histidine kinase" evidence="11">
    <location>
        <begin position="551"/>
        <end position="777"/>
    </location>
</feature>
<dbReference type="CDD" id="cd00130">
    <property type="entry name" value="PAS"/>
    <property type="match status" value="1"/>
</dbReference>
<keyword evidence="4" id="KW-0808">Transferase</keyword>
<evidence type="ECO:0000256" key="2">
    <source>
        <dbReference type="ARBA" id="ARBA00012438"/>
    </source>
</evidence>
<dbReference type="SUPFAM" id="SSF55785">
    <property type="entry name" value="PYP-like sensor domain (PAS domain)"/>
    <property type="match status" value="2"/>
</dbReference>
<protein>
    <recommendedName>
        <fullName evidence="2">histidine kinase</fullName>
        <ecNumber evidence="2">2.7.13.3</ecNumber>
    </recommendedName>
</protein>
<dbReference type="Pfam" id="PF02518">
    <property type="entry name" value="HATPase_c"/>
    <property type="match status" value="1"/>
</dbReference>
<feature type="domain" description="PAC" evidence="14">
    <location>
        <begin position="365"/>
        <end position="417"/>
    </location>
</feature>
<keyword evidence="10" id="KW-0472">Membrane</keyword>
<dbReference type="Gene3D" id="1.10.287.130">
    <property type="match status" value="1"/>
</dbReference>
<accession>A0ABW2SIS5</accession>
<feature type="domain" description="Response regulatory" evidence="12">
    <location>
        <begin position="799"/>
        <end position="915"/>
    </location>
</feature>
<dbReference type="InterPro" id="IPR013767">
    <property type="entry name" value="PAS_fold"/>
</dbReference>
<dbReference type="InterPro" id="IPR013656">
    <property type="entry name" value="PAS_4"/>
</dbReference>
<dbReference type="PROSITE" id="PS50113">
    <property type="entry name" value="PAC"/>
    <property type="match status" value="1"/>
</dbReference>
<keyword evidence="3 9" id="KW-0597">Phosphoprotein</keyword>
<keyword evidence="8" id="KW-0902">Two-component regulatory system</keyword>
<feature type="transmembrane region" description="Helical" evidence="10">
    <location>
        <begin position="21"/>
        <end position="41"/>
    </location>
</feature>
<dbReference type="SUPFAM" id="SSF52172">
    <property type="entry name" value="CheY-like"/>
    <property type="match status" value="1"/>
</dbReference>